<evidence type="ECO:0000256" key="3">
    <source>
        <dbReference type="ARBA" id="ARBA00022989"/>
    </source>
</evidence>
<feature type="transmembrane region" description="Helical" evidence="5">
    <location>
        <begin position="240"/>
        <end position="260"/>
    </location>
</feature>
<keyword evidence="3 5" id="KW-1133">Transmembrane helix</keyword>
<dbReference type="PANTHER" id="PTHR37955:SF1">
    <property type="entry name" value="DEP DOMAIN-CONTAINING PROTEIN"/>
    <property type="match status" value="1"/>
</dbReference>
<comment type="subcellular location">
    <subcellularLocation>
        <location evidence="1">Membrane</location>
        <topology evidence="1">Multi-pass membrane protein</topology>
    </subcellularLocation>
</comment>
<evidence type="ECO:0000313" key="7">
    <source>
        <dbReference type="Proteomes" id="UP001469365"/>
    </source>
</evidence>
<feature type="transmembrane region" description="Helical" evidence="5">
    <location>
        <begin position="183"/>
        <end position="204"/>
    </location>
</feature>
<proteinExistence type="predicted"/>
<dbReference type="InterPro" id="IPR004695">
    <property type="entry name" value="SLAC1/Mae1/Ssu1/TehA"/>
</dbReference>
<keyword evidence="2 5" id="KW-0812">Transmembrane</keyword>
<feature type="transmembrane region" description="Helical" evidence="5">
    <location>
        <begin position="216"/>
        <end position="234"/>
    </location>
</feature>
<feature type="transmembrane region" description="Helical" evidence="5">
    <location>
        <begin position="297"/>
        <end position="324"/>
    </location>
</feature>
<keyword evidence="7" id="KW-1185">Reference proteome</keyword>
<feature type="transmembrane region" description="Helical" evidence="5">
    <location>
        <begin position="272"/>
        <end position="291"/>
    </location>
</feature>
<feature type="transmembrane region" description="Helical" evidence="5">
    <location>
        <begin position="96"/>
        <end position="114"/>
    </location>
</feature>
<dbReference type="Gene3D" id="1.50.10.150">
    <property type="entry name" value="Voltage-dependent anion channel"/>
    <property type="match status" value="1"/>
</dbReference>
<dbReference type="InterPro" id="IPR038665">
    <property type="entry name" value="Voltage-dep_anion_channel_sf"/>
</dbReference>
<reference evidence="6 7" key="1">
    <citation type="submission" date="2024-04" db="EMBL/GenBank/DDBJ databases">
        <title>draft genome sequnece of Paenibacillus filicis.</title>
        <authorList>
            <person name="Kim D.-U."/>
        </authorList>
    </citation>
    <scope>NUCLEOTIDE SEQUENCE [LARGE SCALE GENOMIC DNA]</scope>
    <source>
        <strain evidence="6 7">KACC14197</strain>
    </source>
</reference>
<dbReference type="RefSeq" id="WP_341418790.1">
    <property type="nucleotide sequence ID" value="NZ_JBBPCC010000022.1"/>
</dbReference>
<accession>A0ABU9DS19</accession>
<feature type="transmembrane region" description="Helical" evidence="5">
    <location>
        <begin position="20"/>
        <end position="43"/>
    </location>
</feature>
<protein>
    <recommendedName>
        <fullName evidence="8">Tellurite resistance protein</fullName>
    </recommendedName>
</protein>
<dbReference type="PANTHER" id="PTHR37955">
    <property type="entry name" value="TELLURITE RESISTANCE PROTEIN TEHA"/>
    <property type="match status" value="1"/>
</dbReference>
<dbReference type="Pfam" id="PF03595">
    <property type="entry name" value="SLAC1"/>
    <property type="match status" value="1"/>
</dbReference>
<keyword evidence="4 5" id="KW-0472">Membrane</keyword>
<dbReference type="Proteomes" id="UP001469365">
    <property type="component" value="Unassembled WGS sequence"/>
</dbReference>
<feature type="transmembrane region" description="Helical" evidence="5">
    <location>
        <begin position="55"/>
        <end position="76"/>
    </location>
</feature>
<evidence type="ECO:0000313" key="6">
    <source>
        <dbReference type="EMBL" id="MEK8131659.1"/>
    </source>
</evidence>
<organism evidence="6 7">
    <name type="scientific">Paenibacillus filicis</name>
    <dbReference type="NCBI Taxonomy" id="669464"/>
    <lineage>
        <taxon>Bacteria</taxon>
        <taxon>Bacillati</taxon>
        <taxon>Bacillota</taxon>
        <taxon>Bacilli</taxon>
        <taxon>Bacillales</taxon>
        <taxon>Paenibacillaceae</taxon>
        <taxon>Paenibacillus</taxon>
    </lineage>
</organism>
<evidence type="ECO:0000256" key="5">
    <source>
        <dbReference type="SAM" id="Phobius"/>
    </source>
</evidence>
<dbReference type="EMBL" id="JBBPCC010000022">
    <property type="protein sequence ID" value="MEK8131659.1"/>
    <property type="molecule type" value="Genomic_DNA"/>
</dbReference>
<dbReference type="InterPro" id="IPR052951">
    <property type="entry name" value="Tellurite_res_ion_channel"/>
</dbReference>
<name>A0ABU9DS19_9BACL</name>
<feature type="transmembrane region" description="Helical" evidence="5">
    <location>
        <begin position="158"/>
        <end position="177"/>
    </location>
</feature>
<feature type="transmembrane region" description="Helical" evidence="5">
    <location>
        <begin position="120"/>
        <end position="138"/>
    </location>
</feature>
<gene>
    <name evidence="6" type="ORF">WMW72_27510</name>
</gene>
<comment type="caution">
    <text evidence="6">The sequence shown here is derived from an EMBL/GenBank/DDBJ whole genome shotgun (WGS) entry which is preliminary data.</text>
</comment>
<evidence type="ECO:0000256" key="4">
    <source>
        <dbReference type="ARBA" id="ARBA00023136"/>
    </source>
</evidence>
<evidence type="ECO:0008006" key="8">
    <source>
        <dbReference type="Google" id="ProtNLM"/>
    </source>
</evidence>
<sequence>MGREQASQFSQGQLDRSAGWRLPVAPASFFAMTLGLAETGNALRFAHDTWGLPRIWGEILEMLAVLSFLWWGWLYANKWIKHRSAAQNEWRDPVQASFVALVPESLILLALALLPYQTAAAHTVFWIGSATNLGYAAYRLAGMWTAPRRSEQVTPSLFLTYTASVLVNSLVAGLFGYQQYGWMVFGIGTVSWIILDSVLLQQLITGELDARTRNFMGIYMAPAAIVLVAYQVLSGHSADFLTYALAGYALFLTVSLVFSYKWLRQQAFAPGYWAYTFGLATVAQGFLLMARQEHSPIFQLVTGLVLAASLLLTLVVAVGTLYLLGRKAYYPLAPAVPAPSKV</sequence>
<evidence type="ECO:0000256" key="2">
    <source>
        <dbReference type="ARBA" id="ARBA00022692"/>
    </source>
</evidence>
<evidence type="ECO:0000256" key="1">
    <source>
        <dbReference type="ARBA" id="ARBA00004141"/>
    </source>
</evidence>